<evidence type="ECO:0000256" key="1">
    <source>
        <dbReference type="ARBA" id="ARBA00022737"/>
    </source>
</evidence>
<feature type="repeat" description="TPR" evidence="3">
    <location>
        <begin position="56"/>
        <end position="89"/>
    </location>
</feature>
<dbReference type="EMBL" id="CP041666">
    <property type="protein sequence ID" value="QDP41965.1"/>
    <property type="molecule type" value="Genomic_DNA"/>
</dbReference>
<evidence type="ECO:0000256" key="3">
    <source>
        <dbReference type="PROSITE-ProRule" id="PRU00339"/>
    </source>
</evidence>
<evidence type="ECO:0000313" key="6">
    <source>
        <dbReference type="Proteomes" id="UP000315215"/>
    </source>
</evidence>
<keyword evidence="6" id="KW-1185">Reference proteome</keyword>
<evidence type="ECO:0000256" key="4">
    <source>
        <dbReference type="SAM" id="Phobius"/>
    </source>
</evidence>
<dbReference type="KEGG" id="aqt:FN924_18390"/>
<dbReference type="SUPFAM" id="SSF48452">
    <property type="entry name" value="TPR-like"/>
    <property type="match status" value="1"/>
</dbReference>
<dbReference type="PANTHER" id="PTHR44943">
    <property type="entry name" value="CELLULOSE SYNTHASE OPERON PROTEIN C"/>
    <property type="match status" value="1"/>
</dbReference>
<dbReference type="SMART" id="SM00028">
    <property type="entry name" value="TPR"/>
    <property type="match status" value="2"/>
</dbReference>
<keyword evidence="4" id="KW-0812">Transmembrane</keyword>
<keyword evidence="4" id="KW-0472">Membrane</keyword>
<reference evidence="5 6" key="1">
    <citation type="submission" date="2019-07" db="EMBL/GenBank/DDBJ databases">
        <authorList>
            <person name="Li J."/>
        </authorList>
    </citation>
    <scope>NUCLEOTIDE SEQUENCE [LARGE SCALE GENOMIC DNA]</scope>
    <source>
        <strain evidence="5 6">TKL69</strain>
    </source>
</reference>
<dbReference type="InterPro" id="IPR019734">
    <property type="entry name" value="TPR_rpt"/>
</dbReference>
<evidence type="ECO:0000313" key="5">
    <source>
        <dbReference type="EMBL" id="QDP41965.1"/>
    </source>
</evidence>
<dbReference type="OrthoDB" id="2766891at2"/>
<accession>A0A516KKQ2</accession>
<dbReference type="PANTHER" id="PTHR44943:SF8">
    <property type="entry name" value="TPR REPEAT-CONTAINING PROTEIN MJ0263"/>
    <property type="match status" value="1"/>
</dbReference>
<dbReference type="PROSITE" id="PS50293">
    <property type="entry name" value="TPR_REGION"/>
    <property type="match status" value="1"/>
</dbReference>
<feature type="repeat" description="TPR" evidence="3">
    <location>
        <begin position="90"/>
        <end position="123"/>
    </location>
</feature>
<keyword evidence="4" id="KW-1133">Transmembrane helix</keyword>
<gene>
    <name evidence="5" type="ORF">FN924_18390</name>
</gene>
<dbReference type="PROSITE" id="PS50005">
    <property type="entry name" value="TPR"/>
    <property type="match status" value="2"/>
</dbReference>
<organism evidence="5 6">
    <name type="scientific">Radiobacillus deserti</name>
    <dbReference type="NCBI Taxonomy" id="2594883"/>
    <lineage>
        <taxon>Bacteria</taxon>
        <taxon>Bacillati</taxon>
        <taxon>Bacillota</taxon>
        <taxon>Bacilli</taxon>
        <taxon>Bacillales</taxon>
        <taxon>Bacillaceae</taxon>
        <taxon>Radiobacillus</taxon>
    </lineage>
</organism>
<dbReference type="RefSeq" id="WP_143896995.1">
    <property type="nucleotide sequence ID" value="NZ_CP041666.1"/>
</dbReference>
<dbReference type="InterPro" id="IPR011990">
    <property type="entry name" value="TPR-like_helical_dom_sf"/>
</dbReference>
<dbReference type="AlphaFoldDB" id="A0A516KKQ2"/>
<dbReference type="Pfam" id="PF13414">
    <property type="entry name" value="TPR_11"/>
    <property type="match status" value="1"/>
</dbReference>
<feature type="transmembrane region" description="Helical" evidence="4">
    <location>
        <begin position="6"/>
        <end position="26"/>
    </location>
</feature>
<dbReference type="InterPro" id="IPR051685">
    <property type="entry name" value="Ycf3/AcsC/BcsC/TPR_MFPF"/>
</dbReference>
<dbReference type="Gene3D" id="1.25.40.10">
    <property type="entry name" value="Tetratricopeptide repeat domain"/>
    <property type="match status" value="1"/>
</dbReference>
<dbReference type="Proteomes" id="UP000315215">
    <property type="component" value="Chromosome"/>
</dbReference>
<name>A0A516KKQ2_9BACI</name>
<proteinExistence type="predicted"/>
<keyword evidence="2 3" id="KW-0802">TPR repeat</keyword>
<sequence>MGKKSITATILIFLFIIGGIVTINLLDNSTSQAESDNSERDIKKIEKYLEDNEDDTSAILELGVRYFREGKFEQSIEQYNRVIDIEPENPLAWHRLANSYVYMGEYEKAYSARKKVVEYDPNAASYMYLSTLDVLYDSSTALTNSKKALDLARKNPDQEDVKSYEKWVNSLTKFNEQQASGDIGNSYLTLIKSDKTFEKPLLLEFVKTALEDPSTNDGLIKKELETLTQKIKAFEGNLISYSMLN</sequence>
<keyword evidence="1" id="KW-0677">Repeat</keyword>
<protein>
    <submittedName>
        <fullName evidence="5">Tetratricopeptide repeat protein</fullName>
    </submittedName>
</protein>
<evidence type="ECO:0000256" key="2">
    <source>
        <dbReference type="ARBA" id="ARBA00022803"/>
    </source>
</evidence>